<comment type="similarity">
    <text evidence="2 12">Belongs to the ATPase protein 8 family.</text>
</comment>
<keyword evidence="6 12" id="KW-0812">Transmembrane</keyword>
<dbReference type="GO" id="GO:0045259">
    <property type="term" value="C:proton-transporting ATP synthase complex"/>
    <property type="evidence" value="ECO:0007669"/>
    <property type="project" value="UniProtKB-KW"/>
</dbReference>
<comment type="subcellular location">
    <subcellularLocation>
        <location evidence="1 12">Mitochondrion membrane</location>
        <topology evidence="1 12">Single-pass membrane protein</topology>
    </subcellularLocation>
</comment>
<gene>
    <name evidence="14" type="primary">atp8</name>
</gene>
<keyword evidence="5 12" id="KW-0138">CF(0)</keyword>
<protein>
    <recommendedName>
        <fullName evidence="12">ATP synthase complex subunit 8</fullName>
    </recommendedName>
</protein>
<evidence type="ECO:0000256" key="10">
    <source>
        <dbReference type="ARBA" id="ARBA00023128"/>
    </source>
</evidence>
<evidence type="ECO:0000256" key="11">
    <source>
        <dbReference type="ARBA" id="ARBA00023136"/>
    </source>
</evidence>
<evidence type="ECO:0000256" key="12">
    <source>
        <dbReference type="RuleBase" id="RU003661"/>
    </source>
</evidence>
<dbReference type="GO" id="GO:0015078">
    <property type="term" value="F:proton transmembrane transporter activity"/>
    <property type="evidence" value="ECO:0007669"/>
    <property type="project" value="InterPro"/>
</dbReference>
<sequence length="58" mass="6803">MPQLSPLLWLNIFIFMVLVFMVMLSGSYFSMSTVEVKFRYEARVIAYPLTLEKCMFGL</sequence>
<evidence type="ECO:0000313" key="14">
    <source>
        <dbReference type="EMBL" id="ACF40945.1"/>
    </source>
</evidence>
<evidence type="ECO:0000256" key="13">
    <source>
        <dbReference type="SAM" id="Phobius"/>
    </source>
</evidence>
<dbReference type="GO" id="GO:0031966">
    <property type="term" value="C:mitochondrial membrane"/>
    <property type="evidence" value="ECO:0007669"/>
    <property type="project" value="UniProtKB-SubCell"/>
</dbReference>
<evidence type="ECO:0000256" key="3">
    <source>
        <dbReference type="ARBA" id="ARBA00011291"/>
    </source>
</evidence>
<keyword evidence="4 12" id="KW-0813">Transport</keyword>
<dbReference type="InterPro" id="IPR001421">
    <property type="entry name" value="ATP8_metazoa"/>
</dbReference>
<accession>C0ILU8</accession>
<proteinExistence type="inferred from homology"/>
<keyword evidence="9 12" id="KW-0406">Ion transport</keyword>
<evidence type="ECO:0000256" key="4">
    <source>
        <dbReference type="ARBA" id="ARBA00022448"/>
    </source>
</evidence>
<feature type="transmembrane region" description="Helical" evidence="13">
    <location>
        <begin position="6"/>
        <end position="29"/>
    </location>
</feature>
<keyword evidence="10 12" id="KW-0496">Mitochondrion</keyword>
<reference evidence="14" key="2">
    <citation type="submission" date="2012-04" db="EMBL/GenBank/DDBJ databases">
        <title>Evolution of extensively fragmented mitochondrial genomes in bilateral animals.</title>
        <authorList>
            <person name="Shao R."/>
            <person name="Zhu X.-Q."/>
            <person name="Herd K."/>
            <person name="Barker S.C."/>
        </authorList>
    </citation>
    <scope>NUCLEOTIDE SEQUENCE</scope>
    <source>
        <strain evidence="14">B2182</strain>
    </source>
</reference>
<dbReference type="AlphaFoldDB" id="C0ILU8"/>
<keyword evidence="7 12" id="KW-0375">Hydrogen ion transport</keyword>
<name>C0ILU8_PTHPU</name>
<evidence type="ECO:0000256" key="8">
    <source>
        <dbReference type="ARBA" id="ARBA00022989"/>
    </source>
</evidence>
<evidence type="ECO:0000256" key="2">
    <source>
        <dbReference type="ARBA" id="ARBA00008892"/>
    </source>
</evidence>
<reference evidence="14" key="1">
    <citation type="journal article" date="2009" name="Genome Res.">
        <title>The single mitochondrial chromosome typical of animals has evolved into 18 minichromosomes in the human body louse, Pediculus humanus.</title>
        <authorList>
            <person name="Shao R."/>
            <person name="Kirkness E.F."/>
            <person name="Barker S.C."/>
        </authorList>
    </citation>
    <scope>NUCLEOTIDE SEQUENCE</scope>
    <source>
        <strain evidence="14">B2182</strain>
    </source>
</reference>
<evidence type="ECO:0000256" key="6">
    <source>
        <dbReference type="ARBA" id="ARBA00022692"/>
    </source>
</evidence>
<organism evidence="14">
    <name type="scientific">Pthirus pubis</name>
    <name type="common">Crab louse</name>
    <dbReference type="NCBI Taxonomy" id="121228"/>
    <lineage>
        <taxon>Eukaryota</taxon>
        <taxon>Metazoa</taxon>
        <taxon>Ecdysozoa</taxon>
        <taxon>Arthropoda</taxon>
        <taxon>Hexapoda</taxon>
        <taxon>Insecta</taxon>
        <taxon>Pterygota</taxon>
        <taxon>Neoptera</taxon>
        <taxon>Paraneoptera</taxon>
        <taxon>Psocodea</taxon>
        <taxon>Troctomorpha</taxon>
        <taxon>Phthiraptera</taxon>
        <taxon>Anoplura</taxon>
        <taxon>Pthiridae</taxon>
        <taxon>Pthirus</taxon>
    </lineage>
</organism>
<dbReference type="Pfam" id="PF00895">
    <property type="entry name" value="ATP-synt_8"/>
    <property type="match status" value="1"/>
</dbReference>
<dbReference type="GO" id="GO:0015986">
    <property type="term" value="P:proton motive force-driven ATP synthesis"/>
    <property type="evidence" value="ECO:0007669"/>
    <property type="project" value="InterPro"/>
</dbReference>
<evidence type="ECO:0000256" key="7">
    <source>
        <dbReference type="ARBA" id="ARBA00022781"/>
    </source>
</evidence>
<keyword evidence="11 13" id="KW-0472">Membrane</keyword>
<geneLocation type="mitochondrion" evidence="14"/>
<comment type="subunit">
    <text evidence="3">F-type ATPases have 2 components, CF(1) - the catalytic core - and CF(0) - the membrane proton channel.</text>
</comment>
<evidence type="ECO:0000256" key="1">
    <source>
        <dbReference type="ARBA" id="ARBA00004304"/>
    </source>
</evidence>
<evidence type="ECO:0000256" key="9">
    <source>
        <dbReference type="ARBA" id="ARBA00023065"/>
    </source>
</evidence>
<dbReference type="EMBL" id="EU219987">
    <property type="protein sequence ID" value="ACF40945.1"/>
    <property type="molecule type" value="Genomic_DNA"/>
</dbReference>
<evidence type="ECO:0000256" key="5">
    <source>
        <dbReference type="ARBA" id="ARBA00022547"/>
    </source>
</evidence>
<keyword evidence="8 13" id="KW-1133">Transmembrane helix</keyword>